<evidence type="ECO:0000256" key="1">
    <source>
        <dbReference type="ARBA" id="ARBA00022487"/>
    </source>
</evidence>
<evidence type="ECO:0000256" key="2">
    <source>
        <dbReference type="ARBA" id="ARBA00022490"/>
    </source>
</evidence>
<feature type="active site" evidence="5">
    <location>
        <position position="233"/>
    </location>
</feature>
<evidence type="ECO:0000259" key="6">
    <source>
        <dbReference type="Pfam" id="PF00561"/>
    </source>
</evidence>
<dbReference type="PRINTS" id="PR00111">
    <property type="entry name" value="ABHYDROLASE"/>
</dbReference>
<comment type="similarity">
    <text evidence="5">Belongs to the AB hydrolase superfamily. Carboxylesterase BioH family.</text>
</comment>
<dbReference type="UniPathway" id="UPA00078"/>
<feature type="active site" evidence="5">
    <location>
        <position position="205"/>
    </location>
</feature>
<proteinExistence type="inferred from homology"/>
<dbReference type="PANTHER" id="PTHR43194:SF5">
    <property type="entry name" value="PIMELOYL-[ACYL-CARRIER PROTEIN] METHYL ESTER ESTERASE"/>
    <property type="match status" value="1"/>
</dbReference>
<dbReference type="GO" id="GO:0009102">
    <property type="term" value="P:biotin biosynthetic process"/>
    <property type="evidence" value="ECO:0007669"/>
    <property type="project" value="UniProtKB-UniRule"/>
</dbReference>
<dbReference type="InterPro" id="IPR000073">
    <property type="entry name" value="AB_hydrolase_1"/>
</dbReference>
<keyword evidence="2 5" id="KW-0963">Cytoplasm</keyword>
<comment type="function">
    <text evidence="5">The physiological role of BioH is to remove the methyl group introduced by BioC when the pimeloyl moiety is complete. It allows to synthesize pimeloyl-ACP via the fatty acid synthetic pathway through the hydrolysis of the ester bonds of pimeloyl-ACP esters.</text>
</comment>
<feature type="binding site" evidence="5">
    <location>
        <begin position="141"/>
        <end position="145"/>
    </location>
    <ligand>
        <name>substrate</name>
    </ligand>
</feature>
<feature type="domain" description="AB hydrolase-1" evidence="6">
    <location>
        <begin position="12"/>
        <end position="240"/>
    </location>
</feature>
<sequence length="255" mass="27674">MYYERDGEGPDLVLVHGWGLHGGVWSEVSATLSGDFRVTTVDLPGHGRNRRPPYDFTLDTLADAVCEAAPAPAVWVGWSLGGLVALTAAMRQPQNVARLVLVNATPRFTQAPGWDCAAAPAALRQFAQDLEQDYSAALARFLSLQFGDSERERDVLRRLRADLLHHGGPEVAALRAGLRILEETDLRAALPAIRAPALVVHGGRDRLVPPQAAEFLAAQLPRARLAVVAGAGHAPFLSHPEAFRHELGRFLNERI</sequence>
<feature type="binding site" evidence="5">
    <location>
        <position position="18"/>
    </location>
    <ligand>
        <name>substrate</name>
    </ligand>
</feature>
<dbReference type="EC" id="3.1.1.85" evidence="5"/>
<feature type="binding site" evidence="5">
    <location>
        <begin position="79"/>
        <end position="80"/>
    </location>
    <ligand>
        <name>substrate</name>
    </ligand>
</feature>
<dbReference type="NCBIfam" id="TIGR01738">
    <property type="entry name" value="bioH"/>
    <property type="match status" value="1"/>
</dbReference>
<dbReference type="PANTHER" id="PTHR43194">
    <property type="entry name" value="HYDROLASE ALPHA/BETA FOLD FAMILY"/>
    <property type="match status" value="1"/>
</dbReference>
<dbReference type="AlphaFoldDB" id="A0A1F6TLI7"/>
<evidence type="ECO:0000313" key="7">
    <source>
        <dbReference type="EMBL" id="OGI45993.1"/>
    </source>
</evidence>
<evidence type="ECO:0000256" key="3">
    <source>
        <dbReference type="ARBA" id="ARBA00022756"/>
    </source>
</evidence>
<reference evidence="7 8" key="1">
    <citation type="journal article" date="2016" name="Nat. Commun.">
        <title>Thousands of microbial genomes shed light on interconnected biogeochemical processes in an aquifer system.</title>
        <authorList>
            <person name="Anantharaman K."/>
            <person name="Brown C.T."/>
            <person name="Hug L.A."/>
            <person name="Sharon I."/>
            <person name="Castelle C.J."/>
            <person name="Probst A.J."/>
            <person name="Thomas B.C."/>
            <person name="Singh A."/>
            <person name="Wilkins M.J."/>
            <person name="Karaoz U."/>
            <person name="Brodie E.L."/>
            <person name="Williams K.H."/>
            <person name="Hubbard S.S."/>
            <person name="Banfield J.F."/>
        </authorList>
    </citation>
    <scope>NUCLEOTIDE SEQUENCE [LARGE SCALE GENOMIC DNA]</scope>
</reference>
<name>A0A1F6TLI7_9PROT</name>
<dbReference type="SUPFAM" id="SSF53474">
    <property type="entry name" value="alpha/beta-Hydrolases"/>
    <property type="match status" value="1"/>
</dbReference>
<evidence type="ECO:0000313" key="8">
    <source>
        <dbReference type="Proteomes" id="UP000179360"/>
    </source>
</evidence>
<evidence type="ECO:0000256" key="4">
    <source>
        <dbReference type="ARBA" id="ARBA00022801"/>
    </source>
</evidence>
<dbReference type="Pfam" id="PF00561">
    <property type="entry name" value="Abhydrolase_1"/>
    <property type="match status" value="1"/>
</dbReference>
<dbReference type="EMBL" id="MFSY01000059">
    <property type="protein sequence ID" value="OGI45993.1"/>
    <property type="molecule type" value="Genomic_DNA"/>
</dbReference>
<evidence type="ECO:0000256" key="5">
    <source>
        <dbReference type="HAMAP-Rule" id="MF_01260"/>
    </source>
</evidence>
<comment type="pathway">
    <text evidence="5">Cofactor biosynthesis; biotin biosynthesis.</text>
</comment>
<dbReference type="Proteomes" id="UP000179360">
    <property type="component" value="Unassembled WGS sequence"/>
</dbReference>
<dbReference type="Gene3D" id="3.40.50.1820">
    <property type="entry name" value="alpha/beta hydrolase"/>
    <property type="match status" value="1"/>
</dbReference>
<comment type="catalytic activity">
    <reaction evidence="5">
        <text>6-carboxyhexanoyl-[ACP] methyl ester + H2O = 6-carboxyhexanoyl-[ACP] + methanol + H(+)</text>
        <dbReference type="Rhea" id="RHEA:42700"/>
        <dbReference type="Rhea" id="RHEA-COMP:9955"/>
        <dbReference type="Rhea" id="RHEA-COMP:10186"/>
        <dbReference type="ChEBI" id="CHEBI:15377"/>
        <dbReference type="ChEBI" id="CHEBI:15378"/>
        <dbReference type="ChEBI" id="CHEBI:17790"/>
        <dbReference type="ChEBI" id="CHEBI:78846"/>
        <dbReference type="ChEBI" id="CHEBI:82735"/>
        <dbReference type="EC" id="3.1.1.85"/>
    </reaction>
</comment>
<feature type="active site" description="Nucleophile" evidence="5">
    <location>
        <position position="79"/>
    </location>
</feature>
<dbReference type="GO" id="GO:0005737">
    <property type="term" value="C:cytoplasm"/>
    <property type="evidence" value="ECO:0007669"/>
    <property type="project" value="UniProtKB-SubCell"/>
</dbReference>
<keyword evidence="3 5" id="KW-0093">Biotin biosynthesis</keyword>
<comment type="subcellular location">
    <subcellularLocation>
        <location evidence="5">Cytoplasm</location>
    </subcellularLocation>
</comment>
<keyword evidence="4 5" id="KW-0378">Hydrolase</keyword>
<feature type="binding site" evidence="5">
    <location>
        <position position="233"/>
    </location>
    <ligand>
        <name>substrate</name>
    </ligand>
</feature>
<comment type="caution">
    <text evidence="7">The sequence shown here is derived from an EMBL/GenBank/DDBJ whole genome shotgun (WGS) entry which is preliminary data.</text>
</comment>
<protein>
    <recommendedName>
        <fullName evidence="5">Pimeloyl-[acyl-carrier protein] methyl ester esterase</fullName>
        <ecNumber evidence="5">3.1.1.85</ecNumber>
    </recommendedName>
    <alternativeName>
        <fullName evidence="5">Biotin synthesis protein BioH</fullName>
    </alternativeName>
    <alternativeName>
        <fullName evidence="5">Carboxylesterase BioH</fullName>
    </alternativeName>
</protein>
<keyword evidence="1 5" id="KW-0719">Serine esterase</keyword>
<comment type="subunit">
    <text evidence="5">Monomer.</text>
</comment>
<organism evidence="7 8">
    <name type="scientific">Candidatus Muproteobacteria bacterium RIFCSPHIGHO2_01_FULL_65_16</name>
    <dbReference type="NCBI Taxonomy" id="1817764"/>
    <lineage>
        <taxon>Bacteria</taxon>
        <taxon>Pseudomonadati</taxon>
        <taxon>Pseudomonadota</taxon>
        <taxon>Candidatus Muproteobacteria</taxon>
    </lineage>
</organism>
<accession>A0A1F6TLI7</accession>
<dbReference type="HAMAP" id="MF_01260">
    <property type="entry name" value="Carboxylester"/>
    <property type="match status" value="1"/>
</dbReference>
<dbReference type="GO" id="GO:0090499">
    <property type="term" value="F:pimelyl-[acyl-carrier protein] methyl ester esterase activity"/>
    <property type="evidence" value="ECO:0007669"/>
    <property type="project" value="UniProtKB-EC"/>
</dbReference>
<dbReference type="STRING" id="1817764.A2637_07940"/>
<dbReference type="InterPro" id="IPR050228">
    <property type="entry name" value="Carboxylesterase_BioH"/>
</dbReference>
<dbReference type="InterPro" id="IPR010076">
    <property type="entry name" value="BioH"/>
</dbReference>
<gene>
    <name evidence="5" type="primary">bioH</name>
    <name evidence="7" type="ORF">A2637_07940</name>
</gene>
<dbReference type="InterPro" id="IPR029058">
    <property type="entry name" value="AB_hydrolase_fold"/>
</dbReference>